<evidence type="ECO:0000313" key="2">
    <source>
        <dbReference type="EMBL" id="CCC82658.1"/>
    </source>
</evidence>
<keyword evidence="1" id="KW-1133">Transmembrane helix</keyword>
<dbReference type="PATRIC" id="fig|768679.9.peg.2071"/>
<keyword evidence="1" id="KW-0472">Membrane</keyword>
<dbReference type="STRING" id="768679.TTX_2045"/>
<accession>G4RM63</accession>
<organism evidence="2 3">
    <name type="scientific">Thermoproteus tenax (strain ATCC 35583 / DSM 2078 / JCM 9277 / NBRC 100435 / Kra 1)</name>
    <dbReference type="NCBI Taxonomy" id="768679"/>
    <lineage>
        <taxon>Archaea</taxon>
        <taxon>Thermoproteota</taxon>
        <taxon>Thermoprotei</taxon>
        <taxon>Thermoproteales</taxon>
        <taxon>Thermoproteaceae</taxon>
        <taxon>Thermoproteus</taxon>
    </lineage>
</organism>
<dbReference type="PaxDb" id="768679-TTX_2045"/>
<dbReference type="HOGENOM" id="CLU_1307884_0_0_2"/>
<proteinExistence type="predicted"/>
<gene>
    <name evidence="2" type="ordered locus">TTX_2045</name>
</gene>
<evidence type="ECO:0000256" key="1">
    <source>
        <dbReference type="SAM" id="Phobius"/>
    </source>
</evidence>
<dbReference type="AlphaFoldDB" id="G4RM63"/>
<keyword evidence="1" id="KW-0812">Transmembrane</keyword>
<protein>
    <submittedName>
        <fullName evidence="2">Uncharacterized protein</fullName>
    </submittedName>
</protein>
<sequence>MSKRGRPRRNRRIFVVALIAIIFAEIGWILGTSGFRLPIGGGGTQRLAISPLLSNAQLWVLTPNGYAPGGQPPVYNNAIVYVAMEGVSLPQSLLNTTEPVYILMLDPLFGPYAFSAANYVYAQLFGGNYTLASRYQNKVILIMPGEQQQQGQAVFNWVVAAMGQGGVTLAPTNNLNRLIDELYSHMPVVAVVENGTVVSVTVG</sequence>
<name>G4RM63_THETK</name>
<dbReference type="RefSeq" id="WP_014127911.1">
    <property type="nucleotide sequence ID" value="NC_016070.1"/>
</dbReference>
<feature type="transmembrane region" description="Helical" evidence="1">
    <location>
        <begin position="12"/>
        <end position="30"/>
    </location>
</feature>
<dbReference type="Proteomes" id="UP000002654">
    <property type="component" value="Chromosome"/>
</dbReference>
<keyword evidence="3" id="KW-1185">Reference proteome</keyword>
<dbReference type="GeneID" id="11262934"/>
<dbReference type="EMBL" id="FN869859">
    <property type="protein sequence ID" value="CCC82658.1"/>
    <property type="molecule type" value="Genomic_DNA"/>
</dbReference>
<dbReference type="eggNOG" id="arCOG05478">
    <property type="taxonomic scope" value="Archaea"/>
</dbReference>
<dbReference type="KEGG" id="ttn:TTX_2045"/>
<reference evidence="2 3" key="1">
    <citation type="journal article" date="2011" name="PLoS ONE">
        <title>The complete genome sequence of Thermoproteus tenax: a physiologically versatile member of the Crenarchaeota.</title>
        <authorList>
            <person name="Siebers B."/>
            <person name="Zaparty M."/>
            <person name="Raddatz G."/>
            <person name="Tjaden B."/>
            <person name="Albers S.V."/>
            <person name="Bell S.D."/>
            <person name="Blombach F."/>
            <person name="Kletzin A."/>
            <person name="Kyrpides N."/>
            <person name="Lanz C."/>
            <person name="Plagens A."/>
            <person name="Rampp M."/>
            <person name="Rosinus A."/>
            <person name="von Jan M."/>
            <person name="Makarova K.S."/>
            <person name="Klenk H.P."/>
            <person name="Schuster S.C."/>
            <person name="Hensel R."/>
        </authorList>
    </citation>
    <scope>NUCLEOTIDE SEQUENCE [LARGE SCALE GENOMIC DNA]</scope>
    <source>
        <strain evidence="3">ATCC 35583 / DSM 2078 / JCM 9277 / NBRC 100435 / Kra 1</strain>
    </source>
</reference>
<evidence type="ECO:0000313" key="3">
    <source>
        <dbReference type="Proteomes" id="UP000002654"/>
    </source>
</evidence>